<protein>
    <submittedName>
        <fullName evidence="2">Uncharacterized protein</fullName>
    </submittedName>
</protein>
<evidence type="ECO:0000313" key="2">
    <source>
        <dbReference type="EMBL" id="MDQ0316868.1"/>
    </source>
</evidence>
<reference evidence="2" key="1">
    <citation type="submission" date="2023-07" db="EMBL/GenBank/DDBJ databases">
        <title>Genomic Encyclopedia of Type Strains, Phase IV (KMG-IV): sequencing the most valuable type-strain genomes for metagenomic binning, comparative biology and taxonomic classification.</title>
        <authorList>
            <person name="Goeker M."/>
        </authorList>
    </citation>
    <scope>NUCLEOTIDE SEQUENCE</scope>
    <source>
        <strain evidence="2">DSM 21202</strain>
    </source>
</reference>
<organism evidence="2 3">
    <name type="scientific">Amorphus orientalis</name>
    <dbReference type="NCBI Taxonomy" id="649198"/>
    <lineage>
        <taxon>Bacteria</taxon>
        <taxon>Pseudomonadati</taxon>
        <taxon>Pseudomonadota</taxon>
        <taxon>Alphaproteobacteria</taxon>
        <taxon>Hyphomicrobiales</taxon>
        <taxon>Amorphaceae</taxon>
        <taxon>Amorphus</taxon>
    </lineage>
</organism>
<proteinExistence type="predicted"/>
<dbReference type="AlphaFoldDB" id="A0AAE3VRM5"/>
<sequence length="220" mass="23932">MACLPALGRGASGPDRATRPAGGAGRSGTEDPGHGSRGTGRRTPAAAGCSIGSSVEEAGRVVQTNTERSGRSSRPDTGGRDRLIRDGHAFVRPFRRHPRKGRPRSVVRTGAPYSEFRVDLQRGASPSDPYPGTSTASACRLLRFGSSLKGSGTGLMIDFWLRVKKINQARVCPRPRSPQSVEGRQIIAARSRFCMGMVQFRRSDARLTADRRCYFYRQIK</sequence>
<dbReference type="Proteomes" id="UP001229244">
    <property type="component" value="Unassembled WGS sequence"/>
</dbReference>
<dbReference type="EMBL" id="JAUSUL010000003">
    <property type="protein sequence ID" value="MDQ0316868.1"/>
    <property type="molecule type" value="Genomic_DNA"/>
</dbReference>
<name>A0AAE3VRM5_9HYPH</name>
<accession>A0AAE3VRM5</accession>
<evidence type="ECO:0000256" key="1">
    <source>
        <dbReference type="SAM" id="MobiDB-lite"/>
    </source>
</evidence>
<comment type="caution">
    <text evidence="2">The sequence shown here is derived from an EMBL/GenBank/DDBJ whole genome shotgun (WGS) entry which is preliminary data.</text>
</comment>
<keyword evidence="3" id="KW-1185">Reference proteome</keyword>
<feature type="region of interest" description="Disordered" evidence="1">
    <location>
        <begin position="1"/>
        <end position="83"/>
    </location>
</feature>
<feature type="compositionally biased region" description="Basic and acidic residues" evidence="1">
    <location>
        <begin position="68"/>
        <end position="83"/>
    </location>
</feature>
<gene>
    <name evidence="2" type="ORF">J2S73_003344</name>
</gene>
<evidence type="ECO:0000313" key="3">
    <source>
        <dbReference type="Proteomes" id="UP001229244"/>
    </source>
</evidence>